<accession>A0A9X0A3U1</accession>
<dbReference type="Proteomes" id="UP001163046">
    <property type="component" value="Unassembled WGS sequence"/>
</dbReference>
<proteinExistence type="predicted"/>
<evidence type="ECO:0000313" key="1">
    <source>
        <dbReference type="EMBL" id="KAJ7392897.1"/>
    </source>
</evidence>
<comment type="caution">
    <text evidence="1">The sequence shown here is derived from an EMBL/GenBank/DDBJ whole genome shotgun (WGS) entry which is preliminary data.</text>
</comment>
<dbReference type="AlphaFoldDB" id="A0A9X0A3U1"/>
<keyword evidence="2" id="KW-1185">Reference proteome</keyword>
<protein>
    <submittedName>
        <fullName evidence="1">Uncharacterized protein</fullName>
    </submittedName>
</protein>
<gene>
    <name evidence="1" type="ORF">OS493_008134</name>
</gene>
<organism evidence="1 2">
    <name type="scientific">Desmophyllum pertusum</name>
    <dbReference type="NCBI Taxonomy" id="174260"/>
    <lineage>
        <taxon>Eukaryota</taxon>
        <taxon>Metazoa</taxon>
        <taxon>Cnidaria</taxon>
        <taxon>Anthozoa</taxon>
        <taxon>Hexacorallia</taxon>
        <taxon>Scleractinia</taxon>
        <taxon>Caryophylliina</taxon>
        <taxon>Caryophylliidae</taxon>
        <taxon>Desmophyllum</taxon>
    </lineage>
</organism>
<dbReference type="EMBL" id="MU825399">
    <property type="protein sequence ID" value="KAJ7392897.1"/>
    <property type="molecule type" value="Genomic_DNA"/>
</dbReference>
<evidence type="ECO:0000313" key="2">
    <source>
        <dbReference type="Proteomes" id="UP001163046"/>
    </source>
</evidence>
<reference evidence="1" key="1">
    <citation type="submission" date="2023-01" db="EMBL/GenBank/DDBJ databases">
        <title>Genome assembly of the deep-sea coral Lophelia pertusa.</title>
        <authorList>
            <person name="Herrera S."/>
            <person name="Cordes E."/>
        </authorList>
    </citation>
    <scope>NUCLEOTIDE SEQUENCE</scope>
    <source>
        <strain evidence="1">USNM1676648</strain>
        <tissue evidence="1">Polyp</tissue>
    </source>
</reference>
<dbReference type="OrthoDB" id="5987826at2759"/>
<sequence>MGLGDYILYKNTERNFEVQTRQWACNNEKTISCNCGAVLRDHNDVIEFNCCNKNRKRDETTPITVKIRSNKCLAPGISIKKLIPGINGKYEVLFPSGAKVVIRRNTWGLDVIIDTPRASDINNEKGLCLGQ</sequence>
<name>A0A9X0A3U1_9CNID</name>